<protein>
    <submittedName>
        <fullName evidence="2">Uncharacterized protein</fullName>
    </submittedName>
</protein>
<reference evidence="2 3" key="1">
    <citation type="submission" date="2018-07" db="EMBL/GenBank/DDBJ databases">
        <title>Whole Genome Shotgun Sequence of Streptomyces spongiicola strain 531S.</title>
        <authorList>
            <person name="Dohra H."/>
            <person name="Kodani S."/>
        </authorList>
    </citation>
    <scope>NUCLEOTIDE SEQUENCE [LARGE SCALE GENOMIC DNA]</scope>
    <source>
        <strain evidence="2 3">531S</strain>
    </source>
</reference>
<name>A0A388T0Q3_9ACTN</name>
<accession>A0A388T0Q3</accession>
<organism evidence="2 3">
    <name type="scientific">Streptomyces spongiicola</name>
    <dbReference type="NCBI Taxonomy" id="1690221"/>
    <lineage>
        <taxon>Bacteria</taxon>
        <taxon>Bacillati</taxon>
        <taxon>Actinomycetota</taxon>
        <taxon>Actinomycetes</taxon>
        <taxon>Kitasatosporales</taxon>
        <taxon>Streptomycetaceae</taxon>
        <taxon>Streptomyces</taxon>
    </lineage>
</organism>
<evidence type="ECO:0000256" key="1">
    <source>
        <dbReference type="SAM" id="MobiDB-lite"/>
    </source>
</evidence>
<comment type="caution">
    <text evidence="2">The sequence shown here is derived from an EMBL/GenBank/DDBJ whole genome shotgun (WGS) entry which is preliminary data.</text>
</comment>
<proteinExistence type="predicted"/>
<feature type="region of interest" description="Disordered" evidence="1">
    <location>
        <begin position="1"/>
        <end position="41"/>
    </location>
</feature>
<dbReference type="Proteomes" id="UP000265354">
    <property type="component" value="Unassembled WGS sequence"/>
</dbReference>
<gene>
    <name evidence="2" type="ORF">SSP531S_39720</name>
</gene>
<dbReference type="AlphaFoldDB" id="A0A388T0Q3"/>
<sequence>MPEHAGRGGSHARPLASVPGFSAGRTAPAPPSPRTGGIGAIRPDAFIPQWALRGARAFAPGSIAR</sequence>
<evidence type="ECO:0000313" key="2">
    <source>
        <dbReference type="EMBL" id="GBQ02513.1"/>
    </source>
</evidence>
<dbReference type="EMBL" id="BGZL01000011">
    <property type="protein sequence ID" value="GBQ02513.1"/>
    <property type="molecule type" value="Genomic_DNA"/>
</dbReference>
<evidence type="ECO:0000313" key="3">
    <source>
        <dbReference type="Proteomes" id="UP000265354"/>
    </source>
</evidence>